<dbReference type="AlphaFoldDB" id="A0A2M6WZS9"/>
<accession>A0A2M6WZS9</accession>
<gene>
    <name evidence="1" type="ORF">COT71_01830</name>
</gene>
<dbReference type="Proteomes" id="UP000230731">
    <property type="component" value="Unassembled WGS sequence"/>
</dbReference>
<organism evidence="1 2">
    <name type="scientific">Candidatus Andersenbacteria bacterium CG10_big_fil_rev_8_21_14_0_10_54_11</name>
    <dbReference type="NCBI Taxonomy" id="1974485"/>
    <lineage>
        <taxon>Bacteria</taxon>
        <taxon>Candidatus Anderseniibacteriota</taxon>
    </lineage>
</organism>
<comment type="caution">
    <text evidence="1">The sequence shown here is derived from an EMBL/GenBank/DDBJ whole genome shotgun (WGS) entry which is preliminary data.</text>
</comment>
<name>A0A2M6WZS9_9BACT</name>
<evidence type="ECO:0000313" key="2">
    <source>
        <dbReference type="Proteomes" id="UP000230731"/>
    </source>
</evidence>
<dbReference type="EMBL" id="PEZP01000021">
    <property type="protein sequence ID" value="PIT98264.1"/>
    <property type="molecule type" value="Genomic_DNA"/>
</dbReference>
<protein>
    <submittedName>
        <fullName evidence="1">Uncharacterized protein</fullName>
    </submittedName>
</protein>
<reference evidence="2" key="1">
    <citation type="submission" date="2017-09" db="EMBL/GenBank/DDBJ databases">
        <title>Depth-based differentiation of microbial function through sediment-hosted aquifers and enrichment of novel symbionts in the deep terrestrial subsurface.</title>
        <authorList>
            <person name="Probst A.J."/>
            <person name="Ladd B."/>
            <person name="Jarett J.K."/>
            <person name="Geller-Mcgrath D.E."/>
            <person name="Sieber C.M.K."/>
            <person name="Emerson J.B."/>
            <person name="Anantharaman K."/>
            <person name="Thomas B.C."/>
            <person name="Malmstrom R."/>
            <person name="Stieglmeier M."/>
            <person name="Klingl A."/>
            <person name="Woyke T."/>
            <person name="Ryan C.M."/>
            <person name="Banfield J.F."/>
        </authorList>
    </citation>
    <scope>NUCLEOTIDE SEQUENCE [LARGE SCALE GENOMIC DNA]</scope>
</reference>
<evidence type="ECO:0000313" key="1">
    <source>
        <dbReference type="EMBL" id="PIT98264.1"/>
    </source>
</evidence>
<sequence>MRTLSEGFCCGNWRQDRDHKQWLVGQFRQYNLGAGHPLDDGRIEIKTASHQAGAERRQEDTTAKKSGKAIEVITAGMFTSMWFEVDGEIQRFDLDSHTAHGNNFLV</sequence>
<proteinExistence type="predicted"/>